<comment type="caution">
    <text evidence="1">The sequence shown here is derived from an EMBL/GenBank/DDBJ whole genome shotgun (WGS) entry which is preliminary data.</text>
</comment>
<sequence>MQTNSKLLVISAMALVMIGCFRDKPEVDLTRVSVGMRKNEVIQALGKPTRVSVQGPVEYLEYESYENSGWDWKGKRNFQFMFVRIINGKVDSFGRKGDFDTTKNPTTDININQRIEAKVSSTTANTTAPQTGTFDLKAELEKLEKMKKEGLLNEQEYQQLRQRAIDKAKAQ</sequence>
<reference evidence="1 2" key="1">
    <citation type="submission" date="2020-10" db="EMBL/GenBank/DDBJ databases">
        <title>Connecting structure to function with the recovery of over 1000 high-quality activated sludge metagenome-assembled genomes encoding full-length rRNA genes using long-read sequencing.</title>
        <authorList>
            <person name="Singleton C.M."/>
            <person name="Petriglieri F."/>
            <person name="Kristensen J.M."/>
            <person name="Kirkegaard R.H."/>
            <person name="Michaelsen T.Y."/>
            <person name="Andersen M.H."/>
            <person name="Karst S.M."/>
            <person name="Dueholm M.S."/>
            <person name="Nielsen P.H."/>
            <person name="Albertsen M."/>
        </authorList>
    </citation>
    <scope>NUCLEOTIDE SEQUENCE [LARGE SCALE GENOMIC DNA]</scope>
    <source>
        <strain evidence="1">OdNE_18-Q3-R46-58_MAXAC.008</strain>
    </source>
</reference>
<dbReference type="AlphaFoldDB" id="A0A936K6U2"/>
<name>A0A936K6U2_9BACT</name>
<evidence type="ECO:0000313" key="1">
    <source>
        <dbReference type="EMBL" id="MBK8571717.1"/>
    </source>
</evidence>
<gene>
    <name evidence="1" type="ORF">IPN91_03535</name>
</gene>
<dbReference type="EMBL" id="JADKCH010000001">
    <property type="protein sequence ID" value="MBK8571717.1"/>
    <property type="molecule type" value="Genomic_DNA"/>
</dbReference>
<evidence type="ECO:0008006" key="3">
    <source>
        <dbReference type="Google" id="ProtNLM"/>
    </source>
</evidence>
<accession>A0A936K6U2</accession>
<dbReference type="PROSITE" id="PS51257">
    <property type="entry name" value="PROKAR_LIPOPROTEIN"/>
    <property type="match status" value="1"/>
</dbReference>
<organism evidence="1 2">
    <name type="scientific">Candidatus Geothrix odensensis</name>
    <dbReference type="NCBI Taxonomy" id="2954440"/>
    <lineage>
        <taxon>Bacteria</taxon>
        <taxon>Pseudomonadati</taxon>
        <taxon>Acidobacteriota</taxon>
        <taxon>Holophagae</taxon>
        <taxon>Holophagales</taxon>
        <taxon>Holophagaceae</taxon>
        <taxon>Geothrix</taxon>
    </lineage>
</organism>
<protein>
    <recommendedName>
        <fullName evidence="3">SHOCT domain-containing protein</fullName>
    </recommendedName>
</protein>
<evidence type="ECO:0000313" key="2">
    <source>
        <dbReference type="Proteomes" id="UP000709959"/>
    </source>
</evidence>
<dbReference type="Proteomes" id="UP000709959">
    <property type="component" value="Unassembled WGS sequence"/>
</dbReference>
<proteinExistence type="predicted"/>